<protein>
    <submittedName>
        <fullName evidence="1">Uncharacterized protein</fullName>
    </submittedName>
</protein>
<reference evidence="1 2" key="1">
    <citation type="journal article" date="2014" name="Genome Announc.">
        <title>Draft Genome Sequence of Enterobacter cloacae Strain S611.</title>
        <authorList>
            <person name="Wang D."/>
            <person name="Han C.S."/>
            <person name="Dichosa A.E."/>
            <person name="Gleasner C.D."/>
            <person name="Johnson S.L."/>
            <person name="Daligault H.E."/>
            <person name="Davenport K.W."/>
            <person name="Li P.E."/>
            <person name="Pierson E.A."/>
            <person name="Pierson L.S.III."/>
        </authorList>
    </citation>
    <scope>NUCLEOTIDE SEQUENCE [LARGE SCALE GENOMIC DNA]</scope>
    <source>
        <strain evidence="1 2">S611</strain>
    </source>
</reference>
<comment type="caution">
    <text evidence="1">The sequence shown here is derived from an EMBL/GenBank/DDBJ whole genome shotgun (WGS) entry which is preliminary data.</text>
</comment>
<proteinExistence type="predicted"/>
<dbReference type="EMBL" id="AXOM01000039">
    <property type="protein sequence ID" value="ESS58869.1"/>
    <property type="molecule type" value="Genomic_DNA"/>
</dbReference>
<accession>A0ABN0Q9N7</accession>
<dbReference type="Proteomes" id="UP000017834">
    <property type="component" value="Unassembled WGS sequence"/>
</dbReference>
<sequence>MSSFFSFWCSGISKSENKNSIARDPVYIDALIIKAVLGTPAFNGIVIVTLDYEFKDESGNRYTKNNVVNAVKTIEMTQYNDGATVPIVYLRSDPTQNKHTLASVLKYPFFSDANTTLNLPKEVI</sequence>
<name>A0ABN0Q9N7_ENTCL</name>
<evidence type="ECO:0000313" key="1">
    <source>
        <dbReference type="EMBL" id="ESS58869.1"/>
    </source>
</evidence>
<evidence type="ECO:0000313" key="2">
    <source>
        <dbReference type="Proteomes" id="UP000017834"/>
    </source>
</evidence>
<gene>
    <name evidence="1" type="ORF">EDP2_4034</name>
</gene>
<keyword evidence="2" id="KW-1185">Reference proteome</keyword>
<organism evidence="1 2">
    <name type="scientific">Enterobacter cloacae S611</name>
    <dbReference type="NCBI Taxonomy" id="1399146"/>
    <lineage>
        <taxon>Bacteria</taxon>
        <taxon>Pseudomonadati</taxon>
        <taxon>Pseudomonadota</taxon>
        <taxon>Gammaproteobacteria</taxon>
        <taxon>Enterobacterales</taxon>
        <taxon>Enterobacteriaceae</taxon>
        <taxon>Enterobacter</taxon>
        <taxon>Enterobacter cloacae complex</taxon>
    </lineage>
</organism>